<protein>
    <recommendedName>
        <fullName evidence="2">DNA primase/polymerase bifunctional N-terminal domain-containing protein</fullName>
    </recommendedName>
</protein>
<proteinExistence type="predicted"/>
<dbReference type="EMBL" id="UIDG01000177">
    <property type="protein sequence ID" value="SUS06242.1"/>
    <property type="molecule type" value="Genomic_DNA"/>
</dbReference>
<evidence type="ECO:0000259" key="2">
    <source>
        <dbReference type="SMART" id="SM00943"/>
    </source>
</evidence>
<dbReference type="InterPro" id="IPR015330">
    <property type="entry name" value="DNA_primase/pol_bifunc_N"/>
</dbReference>
<evidence type="ECO:0000313" key="3">
    <source>
        <dbReference type="EMBL" id="SUS06242.1"/>
    </source>
</evidence>
<dbReference type="PANTHER" id="PTHR35372:SF2">
    <property type="entry name" value="SF3 HELICASE DOMAIN-CONTAINING PROTEIN"/>
    <property type="match status" value="1"/>
</dbReference>
<reference evidence="3" key="1">
    <citation type="submission" date="2018-07" db="EMBL/GenBank/DDBJ databases">
        <authorList>
            <person name="Quirk P.G."/>
            <person name="Krulwich T.A."/>
        </authorList>
    </citation>
    <scope>NUCLEOTIDE SEQUENCE</scope>
</reference>
<dbReference type="AlphaFoldDB" id="A0A380TCN2"/>
<accession>A0A380TCN2</accession>
<dbReference type="Pfam" id="PF09250">
    <property type="entry name" value="Prim-Pol"/>
    <property type="match status" value="1"/>
</dbReference>
<sequence>MHSPDLAPFSSLAADDGTHATAYQAAGCSTHDDRMFRAAVAYGKFGWPIFPCAGKIPAIKGGRGCHDATTDPERIAAMWRRYPGSNIGVATGQHADFWVLDVDPRHDGDASLVALQQEHGPLPPTVEQHTGSGGRHLLFRYDAMRRVRNRAGFRPGLDTRGDGGYIVVAPSLHPETGRRYVWVPERHPVRTPVAEAPDRLLKLVAPPRRLVSSAPVSFRTASAHPAANQQAGYARSALRRAADRVASAPVGQRNSTLSAEAYSIGRFVRDGLIAPQVIADTLAAAALAAGEDYRKVVSTLTSALRARGI</sequence>
<gene>
    <name evidence="3" type="ORF">DF3PB_2580006</name>
</gene>
<keyword evidence="1" id="KW-0378">Hydrolase</keyword>
<dbReference type="SMART" id="SM00943">
    <property type="entry name" value="Prim-Pol"/>
    <property type="match status" value="1"/>
</dbReference>
<evidence type="ECO:0000256" key="1">
    <source>
        <dbReference type="ARBA" id="ARBA00022801"/>
    </source>
</evidence>
<feature type="domain" description="DNA primase/polymerase bifunctional N-terminal" evidence="2">
    <location>
        <begin position="39"/>
        <end position="200"/>
    </location>
</feature>
<dbReference type="SUPFAM" id="SSF56747">
    <property type="entry name" value="Prim-pol domain"/>
    <property type="match status" value="1"/>
</dbReference>
<dbReference type="InterPro" id="IPR051620">
    <property type="entry name" value="ORF904-like_C"/>
</dbReference>
<dbReference type="CDD" id="cd04859">
    <property type="entry name" value="Prim_Pol"/>
    <property type="match status" value="1"/>
</dbReference>
<organism evidence="3">
    <name type="scientific">metagenome</name>
    <dbReference type="NCBI Taxonomy" id="256318"/>
    <lineage>
        <taxon>unclassified sequences</taxon>
        <taxon>metagenomes</taxon>
    </lineage>
</organism>
<dbReference type="GO" id="GO:0016787">
    <property type="term" value="F:hydrolase activity"/>
    <property type="evidence" value="ECO:0007669"/>
    <property type="project" value="UniProtKB-KW"/>
</dbReference>
<dbReference type="PANTHER" id="PTHR35372">
    <property type="entry name" value="ATP BINDING PROTEIN-RELATED"/>
    <property type="match status" value="1"/>
</dbReference>
<name>A0A380TCN2_9ZZZZ</name>